<keyword evidence="3" id="KW-1185">Reference proteome</keyword>
<dbReference type="Gene3D" id="1.10.10.10">
    <property type="entry name" value="Winged helix-like DNA-binding domain superfamily/Winged helix DNA-binding domain"/>
    <property type="match status" value="1"/>
</dbReference>
<dbReference type="Proteomes" id="UP001378242">
    <property type="component" value="Unassembled WGS sequence"/>
</dbReference>
<feature type="domain" description="HTH lysR-type" evidence="1">
    <location>
        <begin position="13"/>
        <end position="70"/>
    </location>
</feature>
<dbReference type="InterPro" id="IPR036390">
    <property type="entry name" value="WH_DNA-bd_sf"/>
</dbReference>
<dbReference type="InterPro" id="IPR000847">
    <property type="entry name" value="LysR_HTH_N"/>
</dbReference>
<name>A0ABU9GGT0_COBMA</name>
<sequence>MAQSDTGTREPGIRLRQLEMLWAVIECGSMKGGAAQLGISVPVVSRGLAQLEQTLGYSLFLREGGRLVPTPEAERLTPSLARMFTAQSELRRLAFGPGSGKRPRLVLAVTPSLEAFSTGWLERIAASESLSDWLPSLEVMEASTHAAALAEGRIHMAVTLEAPEEPQGGKRARTAAARARELKQSLRARAREETVLVEGTEEGAGTPAAMGVSSGMPELGDDAALSEVGITRQDDLLSSLDDTTAAAQPPVEAADEQRDAAGQTALKLPLILLWPSRWPLLDKPLTVERLNERPFVELPESSSQGRLVRGLLKRERVTPASLVEVATPASAGRLARSGSAATIIDALSAHQVLEDAGGDLIGMPLSMRSERYLALKWQWRATQDDEPLHEVQALLVSLLEEAVAASLATLPVEREE</sequence>
<evidence type="ECO:0000313" key="2">
    <source>
        <dbReference type="EMBL" id="MEL0617465.1"/>
    </source>
</evidence>
<dbReference type="InterPro" id="IPR036388">
    <property type="entry name" value="WH-like_DNA-bd_sf"/>
</dbReference>
<accession>A0ABU9GGT0</accession>
<dbReference type="PROSITE" id="PS50931">
    <property type="entry name" value="HTH_LYSR"/>
    <property type="match status" value="1"/>
</dbReference>
<evidence type="ECO:0000313" key="3">
    <source>
        <dbReference type="Proteomes" id="UP001378242"/>
    </source>
</evidence>
<dbReference type="SUPFAM" id="SSF53850">
    <property type="entry name" value="Periplasmic binding protein-like II"/>
    <property type="match status" value="1"/>
</dbReference>
<dbReference type="SUPFAM" id="SSF46785">
    <property type="entry name" value="Winged helix' DNA-binding domain"/>
    <property type="match status" value="1"/>
</dbReference>
<reference evidence="2 3" key="1">
    <citation type="submission" date="2024-02" db="EMBL/GenBank/DDBJ databases">
        <title>Bacteria isolated from the canopy kelp, Nereocystis luetkeana.</title>
        <authorList>
            <person name="Pfister C.A."/>
            <person name="Younker I.T."/>
            <person name="Light S.H."/>
        </authorList>
    </citation>
    <scope>NUCLEOTIDE SEQUENCE [LARGE SCALE GENOMIC DNA]</scope>
    <source>
        <strain evidence="2 3">TI.5.07</strain>
    </source>
</reference>
<proteinExistence type="predicted"/>
<dbReference type="RefSeq" id="WP_341542529.1">
    <property type="nucleotide sequence ID" value="NZ_JBAKAP010000012.1"/>
</dbReference>
<dbReference type="PANTHER" id="PTHR30427:SF1">
    <property type="entry name" value="TRANSCRIPTIONAL ACTIVATOR PROTEIN LYSR"/>
    <property type="match status" value="1"/>
</dbReference>
<evidence type="ECO:0000259" key="1">
    <source>
        <dbReference type="PROSITE" id="PS50931"/>
    </source>
</evidence>
<dbReference type="PANTHER" id="PTHR30427">
    <property type="entry name" value="TRANSCRIPTIONAL ACTIVATOR PROTEIN LYSR"/>
    <property type="match status" value="1"/>
</dbReference>
<comment type="caution">
    <text evidence="2">The sequence shown here is derived from an EMBL/GenBank/DDBJ whole genome shotgun (WGS) entry which is preliminary data.</text>
</comment>
<gene>
    <name evidence="2" type="ORF">V6243_11565</name>
</gene>
<protein>
    <submittedName>
        <fullName evidence="2">LysR family transcriptional regulator</fullName>
    </submittedName>
</protein>
<dbReference type="Gene3D" id="3.40.190.290">
    <property type="match status" value="1"/>
</dbReference>
<dbReference type="EMBL" id="JBAKAP010000012">
    <property type="protein sequence ID" value="MEL0617465.1"/>
    <property type="molecule type" value="Genomic_DNA"/>
</dbReference>
<organism evidence="2 3">
    <name type="scientific">Cobetia marina</name>
    <name type="common">Deleya marina</name>
    <dbReference type="NCBI Taxonomy" id="28258"/>
    <lineage>
        <taxon>Bacteria</taxon>
        <taxon>Pseudomonadati</taxon>
        <taxon>Pseudomonadota</taxon>
        <taxon>Gammaproteobacteria</taxon>
        <taxon>Oceanospirillales</taxon>
        <taxon>Halomonadaceae</taxon>
        <taxon>Cobetia</taxon>
    </lineage>
</organism>
<dbReference type="Pfam" id="PF00126">
    <property type="entry name" value="HTH_1"/>
    <property type="match status" value="1"/>
</dbReference>